<protein>
    <submittedName>
        <fullName evidence="1">Phage major tail protein, TP901-1 family</fullName>
    </submittedName>
</protein>
<dbReference type="AlphaFoldDB" id="A0A1B1S5J3"/>
<organism evidence="1 2">
    <name type="scientific">Planococcus versutus</name>
    <dbReference type="NCBI Taxonomy" id="1302659"/>
    <lineage>
        <taxon>Bacteria</taxon>
        <taxon>Bacillati</taxon>
        <taxon>Bacillota</taxon>
        <taxon>Bacilli</taxon>
        <taxon>Bacillales</taxon>
        <taxon>Caryophanaceae</taxon>
        <taxon>Planococcus</taxon>
    </lineage>
</organism>
<evidence type="ECO:0000313" key="2">
    <source>
        <dbReference type="Proteomes" id="UP000053354"/>
    </source>
</evidence>
<dbReference type="STRING" id="1302659.I858_015820"/>
<dbReference type="InterPro" id="IPR011855">
    <property type="entry name" value="Phgtail_TP901_1"/>
</dbReference>
<keyword evidence="2" id="KW-1185">Reference proteome</keyword>
<dbReference type="Proteomes" id="UP000053354">
    <property type="component" value="Chromosome"/>
</dbReference>
<reference evidence="1" key="1">
    <citation type="submission" date="2016-10" db="EMBL/GenBank/DDBJ databases">
        <authorList>
            <person name="See-Too W.S."/>
        </authorList>
    </citation>
    <scope>NUCLEOTIDE SEQUENCE</scope>
    <source>
        <strain evidence="1">L10.15</strain>
    </source>
</reference>
<dbReference type="RefSeq" id="WP_065524803.1">
    <property type="nucleotide sequence ID" value="NZ_CP016540.2"/>
</dbReference>
<dbReference type="OrthoDB" id="2157094at2"/>
<dbReference type="KEGG" id="pll:I858_015820"/>
<name>A0A1B1S5J3_9BACL</name>
<sequence>MNQGKDKILLIQAADAVLGTDAVVFGSLTEHGHSIENDIIDEKTKFGRIVGYGQNSESFEITAYGEKGDAGQKAVLDAIKNKKQIKIWEVEVTPDELGTHDAIFAYCIVESVERTSGESFEEISSTVQVIHESVEGKFPALPPEVIEFAKYGFETPGEATGEFPDQKTV</sequence>
<gene>
    <name evidence="1" type="ORF">I858_015820</name>
</gene>
<dbReference type="EMBL" id="CP016540">
    <property type="protein sequence ID" value="ANU28457.1"/>
    <property type="molecule type" value="Genomic_DNA"/>
</dbReference>
<evidence type="ECO:0000313" key="1">
    <source>
        <dbReference type="EMBL" id="ANU28457.1"/>
    </source>
</evidence>
<proteinExistence type="predicted"/>
<accession>A0A1B1S5J3</accession>
<dbReference type="NCBIfam" id="TIGR02126">
    <property type="entry name" value="phgtail_TP901_1"/>
    <property type="match status" value="1"/>
</dbReference>
<dbReference type="Pfam" id="PF06199">
    <property type="entry name" value="Phage_tail_2"/>
    <property type="match status" value="1"/>
</dbReference>